<comment type="subcellular location">
    <subcellularLocation>
        <location evidence="6 7">Peroxisome membrane</location>
    </subcellularLocation>
</comment>
<dbReference type="Pfam" id="PF04695">
    <property type="entry name" value="Pex14_N"/>
    <property type="match status" value="1"/>
</dbReference>
<feature type="compositionally biased region" description="Polar residues" evidence="8">
    <location>
        <begin position="15"/>
        <end position="25"/>
    </location>
</feature>
<keyword evidence="3 7" id="KW-0576">Peroxisome</keyword>
<feature type="compositionally biased region" description="Low complexity" evidence="8">
    <location>
        <begin position="254"/>
        <end position="266"/>
    </location>
</feature>
<dbReference type="GO" id="GO:0016560">
    <property type="term" value="P:protein import into peroxisome matrix, docking"/>
    <property type="evidence" value="ECO:0007669"/>
    <property type="project" value="UniProtKB-UniRule"/>
</dbReference>
<feature type="compositionally biased region" description="Basic and acidic residues" evidence="8">
    <location>
        <begin position="50"/>
        <end position="60"/>
    </location>
</feature>
<evidence type="ECO:0000256" key="6">
    <source>
        <dbReference type="ARBA" id="ARBA00046271"/>
    </source>
</evidence>
<dbReference type="GO" id="GO:0005778">
    <property type="term" value="C:peroxisomal membrane"/>
    <property type="evidence" value="ECO:0007669"/>
    <property type="project" value="UniProtKB-SubCell"/>
</dbReference>
<feature type="region of interest" description="Disordered" evidence="8">
    <location>
        <begin position="106"/>
        <end position="138"/>
    </location>
</feature>
<comment type="similarity">
    <text evidence="1 7">Belongs to the peroxin-14 family.</text>
</comment>
<dbReference type="GO" id="GO:0005102">
    <property type="term" value="F:signaling receptor binding"/>
    <property type="evidence" value="ECO:0007669"/>
    <property type="project" value="TreeGrafter"/>
</dbReference>
<feature type="compositionally biased region" description="Polar residues" evidence="8">
    <location>
        <begin position="107"/>
        <end position="125"/>
    </location>
</feature>
<organism evidence="10 11">
    <name type="scientific">Letharia lupina</name>
    <dbReference type="NCBI Taxonomy" id="560253"/>
    <lineage>
        <taxon>Eukaryota</taxon>
        <taxon>Fungi</taxon>
        <taxon>Dikarya</taxon>
        <taxon>Ascomycota</taxon>
        <taxon>Pezizomycotina</taxon>
        <taxon>Lecanoromycetes</taxon>
        <taxon>OSLEUM clade</taxon>
        <taxon>Lecanoromycetidae</taxon>
        <taxon>Lecanorales</taxon>
        <taxon>Lecanorineae</taxon>
        <taxon>Parmeliaceae</taxon>
        <taxon>Letharia</taxon>
    </lineage>
</organism>
<evidence type="ECO:0000256" key="3">
    <source>
        <dbReference type="ARBA" id="ARBA00023140"/>
    </source>
</evidence>
<gene>
    <name evidence="10" type="ORF">HO133_004798</name>
</gene>
<comment type="function">
    <text evidence="7">Component of the PEX13-PEX14 docking complex, a translocon channel that specifically mediates the import of peroxisomal cargo proteins bound to PEX5 receptor. The PEX13-PEX14 docking complex forms a large import pore which can be opened to a diameter of about 9 nm. Mechanistically, PEX5 receptor along with cargo proteins associates with the PEX14 subunit of the PEX13-PEX14 docking complex in the cytosol, leading to the insertion of the receptor into the organelle membrane with the concomitant translocation of the cargo into the peroxisome matrix.</text>
</comment>
<dbReference type="InterPro" id="IPR025655">
    <property type="entry name" value="PEX14"/>
</dbReference>
<dbReference type="RefSeq" id="XP_037157712.1">
    <property type="nucleotide sequence ID" value="XM_037295711.1"/>
</dbReference>
<evidence type="ECO:0000256" key="7">
    <source>
        <dbReference type="RuleBase" id="RU367032"/>
    </source>
</evidence>
<dbReference type="GeneID" id="59333204"/>
<reference evidence="10 11" key="1">
    <citation type="journal article" date="2020" name="Genomics">
        <title>Complete, high-quality genomes from long-read metagenomic sequencing of two wolf lichen thalli reveals enigmatic genome architecture.</title>
        <authorList>
            <person name="McKenzie S.K."/>
            <person name="Walston R.F."/>
            <person name="Allen J.L."/>
        </authorList>
    </citation>
    <scope>NUCLEOTIDE SEQUENCE [LARGE SCALE GENOMIC DNA]</scope>
    <source>
        <strain evidence="10">WasteWater1</strain>
    </source>
</reference>
<evidence type="ECO:0000256" key="5">
    <source>
        <dbReference type="ARBA" id="ARBA00029691"/>
    </source>
</evidence>
<evidence type="ECO:0000256" key="1">
    <source>
        <dbReference type="ARBA" id="ARBA00005443"/>
    </source>
</evidence>
<dbReference type="PANTHER" id="PTHR23058">
    <property type="entry name" value="PEROXISOMAL MEMBRANE PROTEIN PEX14"/>
    <property type="match status" value="1"/>
</dbReference>
<dbReference type="InterPro" id="IPR006785">
    <property type="entry name" value="Pex14_N"/>
</dbReference>
<dbReference type="GO" id="GO:1990429">
    <property type="term" value="C:peroxisomal importomer complex"/>
    <property type="evidence" value="ECO:0007669"/>
    <property type="project" value="TreeGrafter"/>
</dbReference>
<evidence type="ECO:0000256" key="8">
    <source>
        <dbReference type="SAM" id="MobiDB-lite"/>
    </source>
</evidence>
<evidence type="ECO:0000313" key="11">
    <source>
        <dbReference type="Proteomes" id="UP000593566"/>
    </source>
</evidence>
<sequence length="365" mass="39221">MSDSEGPKSKEIPSWQRQEPSSLPKQSDDSPSQEPAEREPPESRAPLIEKASKFLEDDSIRDAPIARKRLFLESKGLTETEMDDLLEIQHTPEAAVMEDYGIEREGISQSTPPTAPQIPSTSSVPQEPPPAAPSKDNPPIITYPEFLLHAQKPAPLITANRLLTSLYIASGAAATIYGTSKYIVEPMVESLTSARHSLFEGAGANIDALNEKLKSAVSKVPEIPHHSKEDDSDKDSLSSDGARFFNRSAGTQTSPHLSRSNSSTSSDPDETLSPAQDHTSALLGIHSKLSDLLPADGKPTNPLGDSISELRSYLEKLPQANSLHLGGKARKMGEIDAVANVKAEIRGVKGVLLSARNFPSGVAAR</sequence>
<evidence type="ECO:0000256" key="4">
    <source>
        <dbReference type="ARBA" id="ARBA00029502"/>
    </source>
</evidence>
<protein>
    <recommendedName>
        <fullName evidence="4 7">Peroxisomal membrane protein PEX14</fullName>
    </recommendedName>
    <alternativeName>
        <fullName evidence="5 7">Peroxin-14</fullName>
    </alternativeName>
</protein>
<keyword evidence="11" id="KW-1185">Reference proteome</keyword>
<proteinExistence type="inferred from homology"/>
<feature type="compositionally biased region" description="Basic and acidic residues" evidence="8">
    <location>
        <begin position="222"/>
        <end position="237"/>
    </location>
</feature>
<keyword evidence="7" id="KW-0472">Membrane</keyword>
<accession>A0A8H6FKY7</accession>
<feature type="domain" description="Peroxisome membrane anchor protein Pex14p N-terminal" evidence="9">
    <location>
        <begin position="44"/>
        <end position="87"/>
    </location>
</feature>
<dbReference type="Proteomes" id="UP000593566">
    <property type="component" value="Unassembled WGS sequence"/>
</dbReference>
<feature type="compositionally biased region" description="Basic and acidic residues" evidence="8">
    <location>
        <begin position="1"/>
        <end position="11"/>
    </location>
</feature>
<keyword evidence="2" id="KW-0811">Translocation</keyword>
<feature type="region of interest" description="Disordered" evidence="8">
    <location>
        <begin position="220"/>
        <end position="275"/>
    </location>
</feature>
<dbReference type="EMBL" id="JACCJB010000002">
    <property type="protein sequence ID" value="KAF6230455.1"/>
    <property type="molecule type" value="Genomic_DNA"/>
</dbReference>
<evidence type="ECO:0000313" key="10">
    <source>
        <dbReference type="EMBL" id="KAF6230455.1"/>
    </source>
</evidence>
<dbReference type="PANTHER" id="PTHR23058:SF5">
    <property type="entry name" value="PEROXISOMAL MEMBRANE PROTEIN PEX14"/>
    <property type="match status" value="1"/>
</dbReference>
<comment type="caution">
    <text evidence="10">The sequence shown here is derived from an EMBL/GenBank/DDBJ whole genome shotgun (WGS) entry which is preliminary data.</text>
</comment>
<dbReference type="Gene3D" id="1.10.10.10">
    <property type="entry name" value="Winged helix-like DNA-binding domain superfamily/Winged helix DNA-binding domain"/>
    <property type="match status" value="1"/>
</dbReference>
<dbReference type="AlphaFoldDB" id="A0A8H6FKY7"/>
<evidence type="ECO:0000259" key="9">
    <source>
        <dbReference type="Pfam" id="PF04695"/>
    </source>
</evidence>
<keyword evidence="7" id="KW-0813">Transport</keyword>
<keyword evidence="7" id="KW-0653">Protein transport</keyword>
<evidence type="ECO:0000256" key="2">
    <source>
        <dbReference type="ARBA" id="ARBA00023010"/>
    </source>
</evidence>
<name>A0A8H6FKY7_9LECA</name>
<feature type="region of interest" description="Disordered" evidence="8">
    <location>
        <begin position="1"/>
        <end position="60"/>
    </location>
</feature>
<dbReference type="InterPro" id="IPR036388">
    <property type="entry name" value="WH-like_DNA-bd_sf"/>
</dbReference>